<keyword evidence="3" id="KW-0949">S-adenosyl-L-methionine</keyword>
<keyword evidence="9" id="KW-1185">Reference proteome</keyword>
<keyword evidence="5" id="KW-0408">Iron</keyword>
<accession>A0ABY5GSY0</accession>
<sequence>MAAGLQVSGMTPLTTIDFPDHLACVLYTQGCPLRCGYCHNPELIPFQTDTEPLSWSDIDDFLKRRQGLLEAVVFSGGEPTLQPGLREAMLNVKQRGYKVGLHTAGVQPSRLKAVLSQLDWIGLDVKAPSHLYARVTGRHNQAFKNRQSLQLLLASGIAFECRTTVSWQLLQPEDVLLLARQLAAMGVTRYALQISHGNNCLDPRLQRPVSLATGQLTELRQALESLFTVFEWRG</sequence>
<dbReference type="SFLD" id="SFLDS00029">
    <property type="entry name" value="Radical_SAM"/>
    <property type="match status" value="1"/>
</dbReference>
<dbReference type="CDD" id="cd01335">
    <property type="entry name" value="Radical_SAM"/>
    <property type="match status" value="1"/>
</dbReference>
<keyword evidence="6" id="KW-0411">Iron-sulfur</keyword>
<reference evidence="8" key="1">
    <citation type="submission" date="2021-04" db="EMBL/GenBank/DDBJ databases">
        <title>Oceanospirillales bacteria with DddD are important DMSP degraders in coastal seawater.</title>
        <authorList>
            <person name="Liu J."/>
        </authorList>
    </citation>
    <scope>NUCLEOTIDE SEQUENCE</scope>
    <source>
        <strain evidence="8">GY6</strain>
    </source>
</reference>
<organism evidence="8 9">
    <name type="scientific">Amphritea atlantica</name>
    <dbReference type="NCBI Taxonomy" id="355243"/>
    <lineage>
        <taxon>Bacteria</taxon>
        <taxon>Pseudomonadati</taxon>
        <taxon>Pseudomonadota</taxon>
        <taxon>Gammaproteobacteria</taxon>
        <taxon>Oceanospirillales</taxon>
        <taxon>Oceanospirillaceae</taxon>
        <taxon>Amphritea</taxon>
    </lineage>
</organism>
<dbReference type="InterPro" id="IPR012840">
    <property type="entry name" value="NrdG2"/>
</dbReference>
<dbReference type="Gene3D" id="3.20.20.70">
    <property type="entry name" value="Aldolase class I"/>
    <property type="match status" value="1"/>
</dbReference>
<dbReference type="EMBL" id="CP073344">
    <property type="protein sequence ID" value="UTW02873.1"/>
    <property type="molecule type" value="Genomic_DNA"/>
</dbReference>
<dbReference type="InterPro" id="IPR013785">
    <property type="entry name" value="Aldolase_TIM"/>
</dbReference>
<dbReference type="InterPro" id="IPR058240">
    <property type="entry name" value="rSAM_sf"/>
</dbReference>
<evidence type="ECO:0000256" key="2">
    <source>
        <dbReference type="ARBA" id="ARBA00022485"/>
    </source>
</evidence>
<protein>
    <submittedName>
        <fullName evidence="8">Anaerobic ribonucleoside-triphosphate reductase activating protein</fullName>
    </submittedName>
</protein>
<keyword evidence="2" id="KW-0004">4Fe-4S</keyword>
<feature type="domain" description="Radical SAM core" evidence="7">
    <location>
        <begin position="17"/>
        <end position="231"/>
    </location>
</feature>
<dbReference type="PANTHER" id="PTHR30352">
    <property type="entry name" value="PYRUVATE FORMATE-LYASE-ACTIVATING ENZYME"/>
    <property type="match status" value="1"/>
</dbReference>
<evidence type="ECO:0000256" key="1">
    <source>
        <dbReference type="ARBA" id="ARBA00001966"/>
    </source>
</evidence>
<dbReference type="SUPFAM" id="SSF102114">
    <property type="entry name" value="Radical SAM enzymes"/>
    <property type="match status" value="1"/>
</dbReference>
<dbReference type="SFLD" id="SFLDG01094">
    <property type="entry name" value="Uncharacterised_Radical_SAM_Su"/>
    <property type="match status" value="1"/>
</dbReference>
<dbReference type="PANTHER" id="PTHR30352:SF13">
    <property type="entry name" value="GLYCYL-RADICAL ENZYME ACTIVATING ENZYME YJJW-RELATED"/>
    <property type="match status" value="1"/>
</dbReference>
<comment type="cofactor">
    <cofactor evidence="1">
        <name>[4Fe-4S] cluster</name>
        <dbReference type="ChEBI" id="CHEBI:49883"/>
    </cofactor>
</comment>
<dbReference type="InterPro" id="IPR034457">
    <property type="entry name" value="Organic_radical-activating"/>
</dbReference>
<evidence type="ECO:0000256" key="6">
    <source>
        <dbReference type="ARBA" id="ARBA00023014"/>
    </source>
</evidence>
<dbReference type="InterPro" id="IPR007197">
    <property type="entry name" value="rSAM"/>
</dbReference>
<keyword evidence="4" id="KW-0479">Metal-binding</keyword>
<evidence type="ECO:0000256" key="5">
    <source>
        <dbReference type="ARBA" id="ARBA00023004"/>
    </source>
</evidence>
<dbReference type="PROSITE" id="PS51918">
    <property type="entry name" value="RADICAL_SAM"/>
    <property type="match status" value="1"/>
</dbReference>
<dbReference type="Pfam" id="PF04055">
    <property type="entry name" value="Radical_SAM"/>
    <property type="match status" value="1"/>
</dbReference>
<evidence type="ECO:0000259" key="7">
    <source>
        <dbReference type="PROSITE" id="PS51918"/>
    </source>
</evidence>
<gene>
    <name evidence="8" type="ORF">KDX31_16265</name>
</gene>
<evidence type="ECO:0000256" key="3">
    <source>
        <dbReference type="ARBA" id="ARBA00022691"/>
    </source>
</evidence>
<proteinExistence type="predicted"/>
<evidence type="ECO:0000256" key="4">
    <source>
        <dbReference type="ARBA" id="ARBA00022723"/>
    </source>
</evidence>
<dbReference type="Proteomes" id="UP001059950">
    <property type="component" value="Chromosome"/>
</dbReference>
<dbReference type="NCBIfam" id="TIGR02495">
    <property type="entry name" value="NrdG2"/>
    <property type="match status" value="1"/>
</dbReference>
<evidence type="ECO:0000313" key="8">
    <source>
        <dbReference type="EMBL" id="UTW02873.1"/>
    </source>
</evidence>
<evidence type="ECO:0000313" key="9">
    <source>
        <dbReference type="Proteomes" id="UP001059950"/>
    </source>
</evidence>
<name>A0ABY5GSY0_9GAMM</name>